<dbReference type="GO" id="GO:0016114">
    <property type="term" value="P:terpenoid biosynthetic process"/>
    <property type="evidence" value="ECO:0007669"/>
    <property type="project" value="UniProtKB-UniRule"/>
</dbReference>
<dbReference type="InterPro" id="IPR020568">
    <property type="entry name" value="Ribosomal_Su5_D2-typ_SF"/>
</dbReference>
<dbReference type="KEGG" id="cpm:G5S_0082"/>
<dbReference type="HAMAP" id="MF_00061">
    <property type="entry name" value="IspE"/>
    <property type="match status" value="1"/>
</dbReference>
<dbReference type="Gene3D" id="3.30.230.10">
    <property type="match status" value="1"/>
</dbReference>
<dbReference type="InterPro" id="IPR004424">
    <property type="entry name" value="IspE"/>
</dbReference>
<comment type="function">
    <text evidence="6">Catalyzes the phosphorylation of the position 2 hydroxy group of 4-diphosphocytidyl-2C-methyl-D-erythritol.</text>
</comment>
<dbReference type="SUPFAM" id="SSF54211">
    <property type="entry name" value="Ribosomal protein S5 domain 2-like"/>
    <property type="match status" value="1"/>
</dbReference>
<gene>
    <name evidence="6 8" type="primary">ispE</name>
    <name evidence="8" type="ordered locus">G5S_0082</name>
</gene>
<evidence type="ECO:0000256" key="6">
    <source>
        <dbReference type="HAMAP-Rule" id="MF_00061"/>
    </source>
</evidence>
<keyword evidence="5 6" id="KW-0067">ATP-binding</keyword>
<dbReference type="InterPro" id="IPR036554">
    <property type="entry name" value="GHMP_kinase_C_sf"/>
</dbReference>
<dbReference type="EMBL" id="CP002608">
    <property type="protein sequence ID" value="AEB41112.1"/>
    <property type="molecule type" value="Genomic_DNA"/>
</dbReference>
<keyword evidence="3 6" id="KW-0547">Nucleotide-binding</keyword>
<proteinExistence type="inferred from homology"/>
<reference evidence="8 9" key="1">
    <citation type="journal article" date="2011" name="J. Bacteriol.">
        <title>Genome sequence of the obligate intracellular animal pathogen Chlamydia pecorum E58.</title>
        <authorList>
            <person name="Mojica S."/>
            <person name="Huot Creasy H."/>
            <person name="Daugherty S."/>
            <person name="Read T.D."/>
            <person name="Kim T."/>
            <person name="Kaltenboeck B."/>
            <person name="Bavoil P."/>
            <person name="Myers G.S."/>
        </authorList>
    </citation>
    <scope>NUCLEOTIDE SEQUENCE [LARGE SCALE GENOMIC DNA]</scope>
    <source>
        <strain evidence="8 9">E58</strain>
    </source>
</reference>
<dbReference type="GO" id="GO:0019288">
    <property type="term" value="P:isopentenyl diphosphate biosynthetic process, methylerythritol 4-phosphate pathway"/>
    <property type="evidence" value="ECO:0007669"/>
    <property type="project" value="UniProtKB-UniRule"/>
</dbReference>
<comment type="similarity">
    <text evidence="6">Belongs to the GHMP kinase family. IspE subfamily.</text>
</comment>
<dbReference type="AlphaFoldDB" id="A0AA34WHP3"/>
<keyword evidence="6" id="KW-0414">Isoprene biosynthesis</keyword>
<sequence>MRCFKLNQVNHIRAFFSPAKVNLFLKVLHKRPDGFHELCTLMQSIDFGDILTLESSPKDCLSCNILSLESSENFIWKSLELFRRETGILQPVKWNLKKRIPLKAGLGGGSSNAATALYALNFYFQAQLPLKTLQDLAAEIGSDVPFFFSSGTALGYGRGERVASCEGIAENESYVLYFSSEGVTTEDAYKSLVPSDFSTEHSFNNCKENDLEKAVFRFRKDLLEKKLQLQKLWKPYGGHVLMSGSGGTLFVRYNATPHREQETSKLIEHTRGIPARKLNKKLTQWY</sequence>
<organism evidence="8 9">
    <name type="scientific">Chlamydia pecorum (strain ATCC VR-628 / DSM 29919 / E58)</name>
    <name type="common">Chlamydophila pecorum</name>
    <dbReference type="NCBI Taxonomy" id="331635"/>
    <lineage>
        <taxon>Bacteria</taxon>
        <taxon>Pseudomonadati</taxon>
        <taxon>Chlamydiota</taxon>
        <taxon>Chlamydiia</taxon>
        <taxon>Chlamydiales</taxon>
        <taxon>Chlamydiaceae</taxon>
        <taxon>Chlamydia/Chlamydophila group</taxon>
        <taxon>Chlamydia</taxon>
    </lineage>
</organism>
<dbReference type="PANTHER" id="PTHR43527">
    <property type="entry name" value="4-DIPHOSPHOCYTIDYL-2-C-METHYL-D-ERYTHRITOL KINASE, CHLOROPLASTIC"/>
    <property type="match status" value="1"/>
</dbReference>
<evidence type="ECO:0000256" key="3">
    <source>
        <dbReference type="ARBA" id="ARBA00022741"/>
    </source>
</evidence>
<dbReference type="GO" id="GO:0005524">
    <property type="term" value="F:ATP binding"/>
    <property type="evidence" value="ECO:0007669"/>
    <property type="project" value="UniProtKB-UniRule"/>
</dbReference>
<evidence type="ECO:0000256" key="4">
    <source>
        <dbReference type="ARBA" id="ARBA00022777"/>
    </source>
</evidence>
<dbReference type="NCBIfam" id="TIGR00154">
    <property type="entry name" value="ispE"/>
    <property type="match status" value="1"/>
</dbReference>
<feature type="binding site" evidence="6">
    <location>
        <begin position="101"/>
        <end position="111"/>
    </location>
    <ligand>
        <name>ATP</name>
        <dbReference type="ChEBI" id="CHEBI:30616"/>
    </ligand>
</feature>
<protein>
    <recommendedName>
        <fullName evidence="1 6">4-diphosphocytidyl-2-C-methyl-D-erythritol kinase</fullName>
        <shortName evidence="6">CMK</shortName>
        <ecNumber evidence="6">2.7.1.148</ecNumber>
    </recommendedName>
    <alternativeName>
        <fullName evidence="6">4-(cytidine-5'-diphospho)-2-C-methyl-D-erythritol kinase</fullName>
    </alternativeName>
</protein>
<dbReference type="Pfam" id="PF00288">
    <property type="entry name" value="GHMP_kinases_N"/>
    <property type="match status" value="1"/>
</dbReference>
<dbReference type="InterPro" id="IPR006204">
    <property type="entry name" value="GHMP_kinase_N_dom"/>
</dbReference>
<dbReference type="SUPFAM" id="SSF55060">
    <property type="entry name" value="GHMP Kinase, C-terminal domain"/>
    <property type="match status" value="1"/>
</dbReference>
<comment type="catalytic activity">
    <reaction evidence="6">
        <text>4-CDP-2-C-methyl-D-erythritol + ATP = 4-CDP-2-C-methyl-D-erythritol 2-phosphate + ADP + H(+)</text>
        <dbReference type="Rhea" id="RHEA:18437"/>
        <dbReference type="ChEBI" id="CHEBI:15378"/>
        <dbReference type="ChEBI" id="CHEBI:30616"/>
        <dbReference type="ChEBI" id="CHEBI:57823"/>
        <dbReference type="ChEBI" id="CHEBI:57919"/>
        <dbReference type="ChEBI" id="CHEBI:456216"/>
        <dbReference type="EC" id="2.7.1.148"/>
    </reaction>
</comment>
<keyword evidence="9" id="KW-1185">Reference proteome</keyword>
<keyword evidence="4 6" id="KW-0418">Kinase</keyword>
<evidence type="ECO:0000313" key="8">
    <source>
        <dbReference type="EMBL" id="AEB41112.1"/>
    </source>
</evidence>
<dbReference type="EC" id="2.7.1.148" evidence="6"/>
<evidence type="ECO:0000256" key="5">
    <source>
        <dbReference type="ARBA" id="ARBA00022840"/>
    </source>
</evidence>
<dbReference type="PIRSF" id="PIRSF010376">
    <property type="entry name" value="IspE"/>
    <property type="match status" value="1"/>
</dbReference>
<name>A0AA34WHP3_CHLPE</name>
<feature type="active site" evidence="6">
    <location>
        <position position="20"/>
    </location>
</feature>
<comment type="pathway">
    <text evidence="6">Isoprenoid biosynthesis; isopentenyl diphosphate biosynthesis via DXP pathway; isopentenyl diphosphate from 1-deoxy-D-xylulose 5-phosphate: step 3/6.</text>
</comment>
<dbReference type="Gene3D" id="3.30.70.890">
    <property type="entry name" value="GHMP kinase, C-terminal domain"/>
    <property type="match status" value="1"/>
</dbReference>
<feature type="active site" evidence="6">
    <location>
        <position position="143"/>
    </location>
</feature>
<dbReference type="GO" id="GO:0050515">
    <property type="term" value="F:4-(cytidine 5'-diphospho)-2-C-methyl-D-erythritol kinase activity"/>
    <property type="evidence" value="ECO:0007669"/>
    <property type="project" value="UniProtKB-UniRule"/>
</dbReference>
<evidence type="ECO:0000259" key="7">
    <source>
        <dbReference type="Pfam" id="PF00288"/>
    </source>
</evidence>
<keyword evidence="2 6" id="KW-0808">Transferase</keyword>
<dbReference type="Proteomes" id="UP000008305">
    <property type="component" value="Chromosome"/>
</dbReference>
<feature type="domain" description="GHMP kinase N-terminal" evidence="7">
    <location>
        <begin position="73"/>
        <end position="151"/>
    </location>
</feature>
<dbReference type="PANTHER" id="PTHR43527:SF2">
    <property type="entry name" value="4-DIPHOSPHOCYTIDYL-2-C-METHYL-D-ERYTHRITOL KINASE, CHLOROPLASTIC"/>
    <property type="match status" value="1"/>
</dbReference>
<evidence type="ECO:0000313" key="9">
    <source>
        <dbReference type="Proteomes" id="UP000008305"/>
    </source>
</evidence>
<accession>A0AA34WHP3</accession>
<evidence type="ECO:0000256" key="1">
    <source>
        <dbReference type="ARBA" id="ARBA00017473"/>
    </source>
</evidence>
<dbReference type="InterPro" id="IPR014721">
    <property type="entry name" value="Ribsml_uS5_D2-typ_fold_subgr"/>
</dbReference>
<evidence type="ECO:0000256" key="2">
    <source>
        <dbReference type="ARBA" id="ARBA00022679"/>
    </source>
</evidence>